<sequence length="184" mass="19590">MDVFYAFSYGSAGWLALQSAPLICSPTIILALLSPEVREPTVLETYFSRSLGMALLTLAILVVLLTGSVPLTSSISDTTNARVTTEASDPKAPYAVPTLTISTVYHAACAFYCYTRFSTSGQTTFVLGTTGSAALAAIGLWCILFATSSGRISRKTGADKRTSAFPFENKEAASAKKREMEKST</sequence>
<evidence type="ECO:0000313" key="3">
    <source>
        <dbReference type="Proteomes" id="UP000241818"/>
    </source>
</evidence>
<reference evidence="2 3" key="1">
    <citation type="journal article" date="2018" name="New Phytol.">
        <title>Comparative genomics and transcriptomics depict ericoid mycorrhizal fungi as versatile saprotrophs and plant mutualists.</title>
        <authorList>
            <person name="Martino E."/>
            <person name="Morin E."/>
            <person name="Grelet G.A."/>
            <person name="Kuo A."/>
            <person name="Kohler A."/>
            <person name="Daghino S."/>
            <person name="Barry K.W."/>
            <person name="Cichocki N."/>
            <person name="Clum A."/>
            <person name="Dockter R.B."/>
            <person name="Hainaut M."/>
            <person name="Kuo R.C."/>
            <person name="LaButti K."/>
            <person name="Lindahl B.D."/>
            <person name="Lindquist E.A."/>
            <person name="Lipzen A."/>
            <person name="Khouja H.R."/>
            <person name="Magnuson J."/>
            <person name="Murat C."/>
            <person name="Ohm R.A."/>
            <person name="Singer S.W."/>
            <person name="Spatafora J.W."/>
            <person name="Wang M."/>
            <person name="Veneault-Fourrey C."/>
            <person name="Henrissat B."/>
            <person name="Grigoriev I.V."/>
            <person name="Martin F.M."/>
            <person name="Perotto S."/>
        </authorList>
    </citation>
    <scope>NUCLEOTIDE SEQUENCE [LARGE SCALE GENOMIC DNA]</scope>
    <source>
        <strain evidence="2 3">ATCC 22711</strain>
    </source>
</reference>
<evidence type="ECO:0000313" key="2">
    <source>
        <dbReference type="EMBL" id="PSS20132.1"/>
    </source>
</evidence>
<dbReference type="PANTHER" id="PTHR39605">
    <property type="entry name" value="MAJOR FACILITATOR SUPERFAMILY (MFS) PROFILE DOMAIN-CONTAINING PROTEIN"/>
    <property type="match status" value="1"/>
</dbReference>
<proteinExistence type="predicted"/>
<protein>
    <submittedName>
        <fullName evidence="2">Uncharacterized protein</fullName>
    </submittedName>
</protein>
<feature type="transmembrane region" description="Helical" evidence="1">
    <location>
        <begin position="92"/>
        <end position="113"/>
    </location>
</feature>
<keyword evidence="1" id="KW-1133">Transmembrane helix</keyword>
<accession>A0A2T3B3A9</accession>
<dbReference type="STRING" id="857342.A0A2T3B3A9"/>
<dbReference type="GeneID" id="36570642"/>
<evidence type="ECO:0000256" key="1">
    <source>
        <dbReference type="SAM" id="Phobius"/>
    </source>
</evidence>
<dbReference type="AlphaFoldDB" id="A0A2T3B3A9"/>
<dbReference type="OrthoDB" id="2550114at2759"/>
<keyword evidence="1" id="KW-0812">Transmembrane</keyword>
<keyword evidence="1" id="KW-0472">Membrane</keyword>
<dbReference type="PANTHER" id="PTHR39605:SF1">
    <property type="entry name" value="MAJOR FACILITATOR SUPERFAMILY (MFS) PROFILE DOMAIN-CONTAINING PROTEIN"/>
    <property type="match status" value="1"/>
</dbReference>
<organism evidence="2 3">
    <name type="scientific">Amorphotheca resinae ATCC 22711</name>
    <dbReference type="NCBI Taxonomy" id="857342"/>
    <lineage>
        <taxon>Eukaryota</taxon>
        <taxon>Fungi</taxon>
        <taxon>Dikarya</taxon>
        <taxon>Ascomycota</taxon>
        <taxon>Pezizomycotina</taxon>
        <taxon>Leotiomycetes</taxon>
        <taxon>Helotiales</taxon>
        <taxon>Amorphothecaceae</taxon>
        <taxon>Amorphotheca</taxon>
    </lineage>
</organism>
<feature type="transmembrane region" description="Helical" evidence="1">
    <location>
        <begin position="125"/>
        <end position="146"/>
    </location>
</feature>
<dbReference type="Proteomes" id="UP000241818">
    <property type="component" value="Unassembled WGS sequence"/>
</dbReference>
<gene>
    <name evidence="2" type="ORF">M430DRAFT_138307</name>
</gene>
<name>A0A2T3B3A9_AMORE</name>
<keyword evidence="3" id="KW-1185">Reference proteome</keyword>
<dbReference type="RefSeq" id="XP_024721402.1">
    <property type="nucleotide sequence ID" value="XM_024862561.1"/>
</dbReference>
<feature type="transmembrane region" description="Helical" evidence="1">
    <location>
        <begin position="12"/>
        <end position="33"/>
    </location>
</feature>
<dbReference type="EMBL" id="KZ679010">
    <property type="protein sequence ID" value="PSS20132.1"/>
    <property type="molecule type" value="Genomic_DNA"/>
</dbReference>
<feature type="transmembrane region" description="Helical" evidence="1">
    <location>
        <begin position="53"/>
        <end position="72"/>
    </location>
</feature>
<dbReference type="InParanoid" id="A0A2T3B3A9"/>